<dbReference type="AlphaFoldDB" id="A0A1A9B1X4"/>
<reference evidence="2" key="1">
    <citation type="submission" date="2016-06" db="EMBL/GenBank/DDBJ databases">
        <authorList>
            <person name="Varghese N."/>
            <person name="Submissions Spin"/>
        </authorList>
    </citation>
    <scope>NUCLEOTIDE SEQUENCE [LARGE SCALE GENOMIC DNA]</scope>
    <source>
        <strain evidence="2">DSM 45794</strain>
    </source>
</reference>
<dbReference type="OrthoDB" id="3831210at2"/>
<protein>
    <submittedName>
        <fullName evidence="1">Uncharacterized protein</fullName>
    </submittedName>
</protein>
<dbReference type="Proteomes" id="UP000199558">
    <property type="component" value="Unassembled WGS sequence"/>
</dbReference>
<dbReference type="STRING" id="946078.GA0070622_0447"/>
<keyword evidence="2" id="KW-1185">Reference proteome</keyword>
<name>A0A1A9B1X4_9ACTN</name>
<evidence type="ECO:0000313" key="2">
    <source>
        <dbReference type="Proteomes" id="UP000199558"/>
    </source>
</evidence>
<evidence type="ECO:0000313" key="1">
    <source>
        <dbReference type="EMBL" id="SBT63495.1"/>
    </source>
</evidence>
<gene>
    <name evidence="1" type="ORF">GA0070622_0447</name>
</gene>
<proteinExistence type="predicted"/>
<organism evidence="1 2">
    <name type="scientific">Micromonospora sediminicola</name>
    <dbReference type="NCBI Taxonomy" id="946078"/>
    <lineage>
        <taxon>Bacteria</taxon>
        <taxon>Bacillati</taxon>
        <taxon>Actinomycetota</taxon>
        <taxon>Actinomycetes</taxon>
        <taxon>Micromonosporales</taxon>
        <taxon>Micromonosporaceae</taxon>
        <taxon>Micromonospora</taxon>
    </lineage>
</organism>
<accession>A0A1A9B1X4</accession>
<sequence length="86" mass="9181">MSTLTRHLSGSREMVRAYCRRVEVPLLGEVAVPPPDKLAYYAGIGVLAALQVIEWPLALVITAGHVLADQHFSGLVKGVGEALETA</sequence>
<dbReference type="EMBL" id="FLRH01000003">
    <property type="protein sequence ID" value="SBT63495.1"/>
    <property type="molecule type" value="Genomic_DNA"/>
</dbReference>
<dbReference type="RefSeq" id="WP_091567565.1">
    <property type="nucleotide sequence ID" value="NZ_FLRH01000003.1"/>
</dbReference>